<dbReference type="Gene3D" id="1.10.150.240">
    <property type="entry name" value="Putative phosphatase, domain 2"/>
    <property type="match status" value="1"/>
</dbReference>
<dbReference type="OrthoDB" id="9812856at2"/>
<organism evidence="1 2">
    <name type="scientific">Paraconexibacter algicola</name>
    <dbReference type="NCBI Taxonomy" id="2133960"/>
    <lineage>
        <taxon>Bacteria</taxon>
        <taxon>Bacillati</taxon>
        <taxon>Actinomycetota</taxon>
        <taxon>Thermoleophilia</taxon>
        <taxon>Solirubrobacterales</taxon>
        <taxon>Paraconexibacteraceae</taxon>
        <taxon>Paraconexibacter</taxon>
    </lineage>
</organism>
<gene>
    <name evidence="1" type="ORF">C7Y72_20680</name>
</gene>
<dbReference type="EMBL" id="PYYB01000004">
    <property type="protein sequence ID" value="PTL54989.1"/>
    <property type="molecule type" value="Genomic_DNA"/>
</dbReference>
<dbReference type="InterPro" id="IPR006439">
    <property type="entry name" value="HAD-SF_hydro_IA"/>
</dbReference>
<accession>A0A2T4UCQ0</accession>
<dbReference type="Proteomes" id="UP000240739">
    <property type="component" value="Unassembled WGS sequence"/>
</dbReference>
<dbReference type="RefSeq" id="WP_107571090.1">
    <property type="nucleotide sequence ID" value="NZ_PYYB01000004.1"/>
</dbReference>
<proteinExistence type="predicted"/>
<reference evidence="1 2" key="1">
    <citation type="submission" date="2018-03" db="EMBL/GenBank/DDBJ databases">
        <title>Aquarubrobacter algicola gen. nov., sp. nov., a novel actinobacterium isolated from shallow eutrophic lake during the end of cyanobacterial harmful algal blooms.</title>
        <authorList>
            <person name="Chun S.J."/>
        </authorList>
    </citation>
    <scope>NUCLEOTIDE SEQUENCE [LARGE SCALE GENOMIC DNA]</scope>
    <source>
        <strain evidence="1 2">Seoho-28</strain>
    </source>
</reference>
<dbReference type="InterPro" id="IPR036412">
    <property type="entry name" value="HAD-like_sf"/>
</dbReference>
<evidence type="ECO:0000313" key="2">
    <source>
        <dbReference type="Proteomes" id="UP000240739"/>
    </source>
</evidence>
<dbReference type="PANTHER" id="PTHR42896:SF2">
    <property type="entry name" value="CBBY-LIKE PROTEIN"/>
    <property type="match status" value="1"/>
</dbReference>
<dbReference type="AlphaFoldDB" id="A0A2T4UCQ0"/>
<dbReference type="SUPFAM" id="SSF56784">
    <property type="entry name" value="HAD-like"/>
    <property type="match status" value="1"/>
</dbReference>
<comment type="caution">
    <text evidence="1">The sequence shown here is derived from an EMBL/GenBank/DDBJ whole genome shotgun (WGS) entry which is preliminary data.</text>
</comment>
<dbReference type="InterPro" id="IPR044999">
    <property type="entry name" value="CbbY-like"/>
</dbReference>
<keyword evidence="2" id="KW-1185">Reference proteome</keyword>
<dbReference type="NCBIfam" id="TIGR01509">
    <property type="entry name" value="HAD-SF-IA-v3"/>
    <property type="match status" value="1"/>
</dbReference>
<protein>
    <submittedName>
        <fullName evidence="1">Haloacid dehalogenase</fullName>
    </submittedName>
</protein>
<dbReference type="InterPro" id="IPR023198">
    <property type="entry name" value="PGP-like_dom2"/>
</dbReference>
<dbReference type="GO" id="GO:0016787">
    <property type="term" value="F:hydrolase activity"/>
    <property type="evidence" value="ECO:0007669"/>
    <property type="project" value="InterPro"/>
</dbReference>
<dbReference type="Gene3D" id="3.40.50.1000">
    <property type="entry name" value="HAD superfamily/HAD-like"/>
    <property type="match status" value="1"/>
</dbReference>
<sequence length="221" mass="23314">MPALLFGSISTVADTSEIQREAFNAAFREHGLDWHWDRDAYRELLASSGGEQRIADQARASGETVDAAAVHATKTARFQQLLAEAQLRPRAGVTETIRDAKASGFGVAFVTTTSAANVAAVLAAVQDDLPASWFDVVLDLSHVEHPKPDGDAYRHALRALGEPVEQCLAIEDNVGGVAAAADAGVRCAAFPNANTAGHDFTAATAVVDHLAFDDLRALLPA</sequence>
<dbReference type="InterPro" id="IPR023214">
    <property type="entry name" value="HAD_sf"/>
</dbReference>
<dbReference type="PANTHER" id="PTHR42896">
    <property type="entry name" value="XYLULOSE-1,5-BISPHOSPHATE (XUBP) PHOSPHATASE"/>
    <property type="match status" value="1"/>
</dbReference>
<dbReference type="Pfam" id="PF00702">
    <property type="entry name" value="Hydrolase"/>
    <property type="match status" value="1"/>
</dbReference>
<evidence type="ECO:0000313" key="1">
    <source>
        <dbReference type="EMBL" id="PTL54989.1"/>
    </source>
</evidence>
<name>A0A2T4UCQ0_9ACTN</name>